<organism evidence="2 3">
    <name type="scientific">Hibiscus syriacus</name>
    <name type="common">Rose of Sharon</name>
    <dbReference type="NCBI Taxonomy" id="106335"/>
    <lineage>
        <taxon>Eukaryota</taxon>
        <taxon>Viridiplantae</taxon>
        <taxon>Streptophyta</taxon>
        <taxon>Embryophyta</taxon>
        <taxon>Tracheophyta</taxon>
        <taxon>Spermatophyta</taxon>
        <taxon>Magnoliopsida</taxon>
        <taxon>eudicotyledons</taxon>
        <taxon>Gunneridae</taxon>
        <taxon>Pentapetalae</taxon>
        <taxon>rosids</taxon>
        <taxon>malvids</taxon>
        <taxon>Malvales</taxon>
        <taxon>Malvaceae</taxon>
        <taxon>Malvoideae</taxon>
        <taxon>Hibiscus</taxon>
    </lineage>
</organism>
<dbReference type="InterPro" id="IPR004873">
    <property type="entry name" value="BURP_dom"/>
</dbReference>
<comment type="caution">
    <text evidence="2">The sequence shown here is derived from an EMBL/GenBank/DDBJ whole genome shotgun (WGS) entry which is preliminary data.</text>
</comment>
<gene>
    <name evidence="2" type="ORF">F3Y22_tig00002793pilonHSYRG00110</name>
</gene>
<dbReference type="EMBL" id="VEPZ02000193">
    <property type="protein sequence ID" value="KAE8731616.1"/>
    <property type="molecule type" value="Genomic_DNA"/>
</dbReference>
<dbReference type="AlphaFoldDB" id="A0A6A3CRL0"/>
<accession>A0A6A3CRL0</accession>
<dbReference type="SMART" id="SM01045">
    <property type="entry name" value="BURP"/>
    <property type="match status" value="1"/>
</dbReference>
<dbReference type="PROSITE" id="PS51277">
    <property type="entry name" value="BURP"/>
    <property type="match status" value="1"/>
</dbReference>
<proteinExistence type="predicted"/>
<sequence>MPKILQNLLVPSADGYGDHKKVVLANMVKMYKNGISVDQGTTQRTYNRRYGYSKNKEFANKKVTVEKDIYFLESKLHPDTKAIEDCEAPTMEGETKYCATSFEFFVDSGVSMLGKNIELLSTELEKETQSQEFSVGEGVKMMGESTIVCHKMEYAYAVFLCHSIDKTDLYNGPLVGEDGTKATALGVCHKDTSAWNPNHLAFQVLKVKPGTVPVCHFLARDAHVWVPN</sequence>
<evidence type="ECO:0000259" key="1">
    <source>
        <dbReference type="PROSITE" id="PS51277"/>
    </source>
</evidence>
<evidence type="ECO:0000313" key="3">
    <source>
        <dbReference type="Proteomes" id="UP000436088"/>
    </source>
</evidence>
<protein>
    <submittedName>
        <fullName evidence="2">Dehydration-responsive protein RD22</fullName>
    </submittedName>
</protein>
<dbReference type="Proteomes" id="UP000436088">
    <property type="component" value="Unassembled WGS sequence"/>
</dbReference>
<name>A0A6A3CRL0_HIBSY</name>
<reference evidence="2" key="1">
    <citation type="submission" date="2019-09" db="EMBL/GenBank/DDBJ databases">
        <title>Draft genome information of white flower Hibiscus syriacus.</title>
        <authorList>
            <person name="Kim Y.-M."/>
        </authorList>
    </citation>
    <scope>NUCLEOTIDE SEQUENCE [LARGE SCALE GENOMIC DNA]</scope>
    <source>
        <strain evidence="2">YM2019G1</strain>
    </source>
</reference>
<dbReference type="InterPro" id="IPR044816">
    <property type="entry name" value="BURP"/>
</dbReference>
<feature type="domain" description="BURP" evidence="1">
    <location>
        <begin position="81"/>
        <end position="228"/>
    </location>
</feature>
<dbReference type="PANTHER" id="PTHR31236:SF37">
    <property type="entry name" value="BURP DOMAIN-CONTAINING PROTEIN 5-LIKE"/>
    <property type="match status" value="1"/>
</dbReference>
<dbReference type="Pfam" id="PF03181">
    <property type="entry name" value="BURP"/>
    <property type="match status" value="1"/>
</dbReference>
<keyword evidence="3" id="KW-1185">Reference proteome</keyword>
<dbReference type="PANTHER" id="PTHR31236">
    <property type="entry name" value="BURP DOMAIN PROTEIN USPL1-LIKE"/>
    <property type="match status" value="1"/>
</dbReference>
<evidence type="ECO:0000313" key="2">
    <source>
        <dbReference type="EMBL" id="KAE8731616.1"/>
    </source>
</evidence>